<name>A0AAN9AWJ8_9CAEN</name>
<feature type="transmembrane region" description="Helical" evidence="1">
    <location>
        <begin position="80"/>
        <end position="108"/>
    </location>
</feature>
<dbReference type="Pfam" id="PF25044">
    <property type="entry name" value="DUF7789"/>
    <property type="match status" value="1"/>
</dbReference>
<dbReference type="InterPro" id="IPR056691">
    <property type="entry name" value="DUF7789"/>
</dbReference>
<evidence type="ECO:0000313" key="3">
    <source>
        <dbReference type="EMBL" id="KAK7094755.1"/>
    </source>
</evidence>
<feature type="transmembrane region" description="Helical" evidence="1">
    <location>
        <begin position="180"/>
        <end position="202"/>
    </location>
</feature>
<accession>A0AAN9AWJ8</accession>
<gene>
    <name evidence="3" type="ORF">V1264_006262</name>
</gene>
<evidence type="ECO:0000313" key="4">
    <source>
        <dbReference type="Proteomes" id="UP001374579"/>
    </source>
</evidence>
<dbReference type="PANTHER" id="PTHR39299:SF1">
    <property type="entry name" value="TRANSMEMBRANE PROTEIN"/>
    <property type="match status" value="1"/>
</dbReference>
<feature type="transmembrane region" description="Helical" evidence="1">
    <location>
        <begin position="38"/>
        <end position="59"/>
    </location>
</feature>
<evidence type="ECO:0000259" key="2">
    <source>
        <dbReference type="Pfam" id="PF25044"/>
    </source>
</evidence>
<sequence>MRTWDIIIFALATFLVWLHILVHFILGDKTASEWVRLIVSSIGGLICILLAVKLASGYGMTGIKHLVKASMSAIEHTQNLYFQLLLFTEFLTFNMQLSLNLLILSVTSRLKFLEPGAEEIVIMVIWPIFTVAFILLGYNSMLRENYCGALCFFALCPWELGFIIYRIVRVSMTETVYKDRYLEVCTYVCGPLTAVFLGIIILHGRFRYKNFGKGLVRPENPESDRQGLLDQNRLSTSANRN</sequence>
<feature type="transmembrane region" description="Helical" evidence="1">
    <location>
        <begin position="146"/>
        <end position="168"/>
    </location>
</feature>
<feature type="transmembrane region" description="Helical" evidence="1">
    <location>
        <begin position="7"/>
        <end position="26"/>
    </location>
</feature>
<reference evidence="3 4" key="1">
    <citation type="submission" date="2024-02" db="EMBL/GenBank/DDBJ databases">
        <title>Chromosome-scale genome assembly of the rough periwinkle Littorina saxatilis.</title>
        <authorList>
            <person name="De Jode A."/>
            <person name="Faria R."/>
            <person name="Formenti G."/>
            <person name="Sims Y."/>
            <person name="Smith T.P."/>
            <person name="Tracey A."/>
            <person name="Wood J.M.D."/>
            <person name="Zagrodzka Z.B."/>
            <person name="Johannesson K."/>
            <person name="Butlin R.K."/>
            <person name="Leder E.H."/>
        </authorList>
    </citation>
    <scope>NUCLEOTIDE SEQUENCE [LARGE SCALE GENOMIC DNA]</scope>
    <source>
        <strain evidence="3">Snail1</strain>
        <tissue evidence="3">Muscle</tissue>
    </source>
</reference>
<dbReference type="AlphaFoldDB" id="A0AAN9AWJ8"/>
<feature type="domain" description="DUF7789" evidence="2">
    <location>
        <begin position="73"/>
        <end position="199"/>
    </location>
</feature>
<organism evidence="3 4">
    <name type="scientific">Littorina saxatilis</name>
    <dbReference type="NCBI Taxonomy" id="31220"/>
    <lineage>
        <taxon>Eukaryota</taxon>
        <taxon>Metazoa</taxon>
        <taxon>Spiralia</taxon>
        <taxon>Lophotrochozoa</taxon>
        <taxon>Mollusca</taxon>
        <taxon>Gastropoda</taxon>
        <taxon>Caenogastropoda</taxon>
        <taxon>Littorinimorpha</taxon>
        <taxon>Littorinoidea</taxon>
        <taxon>Littorinidae</taxon>
        <taxon>Littorina</taxon>
    </lineage>
</organism>
<keyword evidence="1" id="KW-0812">Transmembrane</keyword>
<proteinExistence type="predicted"/>
<feature type="transmembrane region" description="Helical" evidence="1">
    <location>
        <begin position="120"/>
        <end position="139"/>
    </location>
</feature>
<keyword evidence="1" id="KW-0472">Membrane</keyword>
<comment type="caution">
    <text evidence="3">The sequence shown here is derived from an EMBL/GenBank/DDBJ whole genome shotgun (WGS) entry which is preliminary data.</text>
</comment>
<evidence type="ECO:0000256" key="1">
    <source>
        <dbReference type="SAM" id="Phobius"/>
    </source>
</evidence>
<dbReference type="PANTHER" id="PTHR39299">
    <property type="entry name" value="TRANSMEMBRANE PROTEIN"/>
    <property type="match status" value="1"/>
</dbReference>
<keyword evidence="4" id="KW-1185">Reference proteome</keyword>
<dbReference type="EMBL" id="JBAMIC010000018">
    <property type="protein sequence ID" value="KAK7094755.1"/>
    <property type="molecule type" value="Genomic_DNA"/>
</dbReference>
<keyword evidence="1" id="KW-1133">Transmembrane helix</keyword>
<protein>
    <recommendedName>
        <fullName evidence="2">DUF7789 domain-containing protein</fullName>
    </recommendedName>
</protein>
<dbReference type="Proteomes" id="UP001374579">
    <property type="component" value="Unassembled WGS sequence"/>
</dbReference>